<feature type="compositionally biased region" description="Polar residues" evidence="2">
    <location>
        <begin position="104"/>
        <end position="117"/>
    </location>
</feature>
<keyword evidence="3" id="KW-0732">Signal</keyword>
<evidence type="ECO:0000313" key="5">
    <source>
        <dbReference type="Proteomes" id="UP000777438"/>
    </source>
</evidence>
<feature type="signal peptide" evidence="3">
    <location>
        <begin position="1"/>
        <end position="23"/>
    </location>
</feature>
<feature type="chain" id="PRO_5040383345" description="LysM domain-containing protein" evidence="3">
    <location>
        <begin position="24"/>
        <end position="249"/>
    </location>
</feature>
<keyword evidence="5" id="KW-1185">Reference proteome</keyword>
<evidence type="ECO:0000313" key="4">
    <source>
        <dbReference type="EMBL" id="KAH6900695.1"/>
    </source>
</evidence>
<comment type="similarity">
    <text evidence="1">Belongs to the secreted LysM effector family.</text>
</comment>
<dbReference type="InterPro" id="IPR036779">
    <property type="entry name" value="LysM_dom_sf"/>
</dbReference>
<dbReference type="OrthoDB" id="5145966at2759"/>
<comment type="caution">
    <text evidence="4">The sequence shown here is derived from an EMBL/GenBank/DDBJ whole genome shotgun (WGS) entry which is preliminary data.</text>
</comment>
<proteinExistence type="inferred from homology"/>
<evidence type="ECO:0000256" key="2">
    <source>
        <dbReference type="SAM" id="MobiDB-lite"/>
    </source>
</evidence>
<dbReference type="Proteomes" id="UP000777438">
    <property type="component" value="Unassembled WGS sequence"/>
</dbReference>
<feature type="region of interest" description="Disordered" evidence="2">
    <location>
        <begin position="104"/>
        <end position="141"/>
    </location>
</feature>
<gene>
    <name evidence="4" type="ORF">B0T10DRAFT_34991</name>
</gene>
<organism evidence="4 5">
    <name type="scientific">Thelonectria olida</name>
    <dbReference type="NCBI Taxonomy" id="1576542"/>
    <lineage>
        <taxon>Eukaryota</taxon>
        <taxon>Fungi</taxon>
        <taxon>Dikarya</taxon>
        <taxon>Ascomycota</taxon>
        <taxon>Pezizomycotina</taxon>
        <taxon>Sordariomycetes</taxon>
        <taxon>Hypocreomycetidae</taxon>
        <taxon>Hypocreales</taxon>
        <taxon>Nectriaceae</taxon>
        <taxon>Thelonectria</taxon>
    </lineage>
</organism>
<sequence>MKDFPRTLTAGALLAARTSLVIAASIPINTPSPMLQPTYPACEQFHMALPGEDCNAIITAAYLNRYEFFRINPAVDGEQGCKDNILANTWYCVKSKGGAVQPAATASSAQPTNTQHAVESALGGKDSETKTSKPKPTSTRDEMKITTIALPNQDQCRFGDCWYAFGTLSTSKEEKLATASSICNKLLVHGCNSNFDWPGHIEKLCGDCTELSSACPCFLAGHYHTRTLNPMYSRPWDGKDWYWPGDDGR</sequence>
<dbReference type="AlphaFoldDB" id="A0A9P9AXD9"/>
<reference evidence="4 5" key="1">
    <citation type="journal article" date="2021" name="Nat. Commun.">
        <title>Genetic determinants of endophytism in the Arabidopsis root mycobiome.</title>
        <authorList>
            <person name="Mesny F."/>
            <person name="Miyauchi S."/>
            <person name="Thiergart T."/>
            <person name="Pickel B."/>
            <person name="Atanasova L."/>
            <person name="Karlsson M."/>
            <person name="Huettel B."/>
            <person name="Barry K.W."/>
            <person name="Haridas S."/>
            <person name="Chen C."/>
            <person name="Bauer D."/>
            <person name="Andreopoulos W."/>
            <person name="Pangilinan J."/>
            <person name="LaButti K."/>
            <person name="Riley R."/>
            <person name="Lipzen A."/>
            <person name="Clum A."/>
            <person name="Drula E."/>
            <person name="Henrissat B."/>
            <person name="Kohler A."/>
            <person name="Grigoriev I.V."/>
            <person name="Martin F.M."/>
            <person name="Hacquard S."/>
        </authorList>
    </citation>
    <scope>NUCLEOTIDE SEQUENCE [LARGE SCALE GENOMIC DNA]</scope>
    <source>
        <strain evidence="4 5">MPI-CAGE-CH-0241</strain>
    </source>
</reference>
<name>A0A9P9AXD9_9HYPO</name>
<evidence type="ECO:0008006" key="6">
    <source>
        <dbReference type="Google" id="ProtNLM"/>
    </source>
</evidence>
<protein>
    <recommendedName>
        <fullName evidence="6">LysM domain-containing protein</fullName>
    </recommendedName>
</protein>
<evidence type="ECO:0000256" key="3">
    <source>
        <dbReference type="SAM" id="SignalP"/>
    </source>
</evidence>
<dbReference type="Gene3D" id="3.10.350.10">
    <property type="entry name" value="LysM domain"/>
    <property type="match status" value="1"/>
</dbReference>
<evidence type="ECO:0000256" key="1">
    <source>
        <dbReference type="ARBA" id="ARBA00044955"/>
    </source>
</evidence>
<accession>A0A9P9AXD9</accession>
<dbReference type="EMBL" id="JAGPYM010000001">
    <property type="protein sequence ID" value="KAH6900695.1"/>
    <property type="molecule type" value="Genomic_DNA"/>
</dbReference>